<organism evidence="7 8">
    <name type="scientific">Pinctada imbricata</name>
    <name type="common">Atlantic pearl-oyster</name>
    <name type="synonym">Pinctada martensii</name>
    <dbReference type="NCBI Taxonomy" id="66713"/>
    <lineage>
        <taxon>Eukaryota</taxon>
        <taxon>Metazoa</taxon>
        <taxon>Spiralia</taxon>
        <taxon>Lophotrochozoa</taxon>
        <taxon>Mollusca</taxon>
        <taxon>Bivalvia</taxon>
        <taxon>Autobranchia</taxon>
        <taxon>Pteriomorphia</taxon>
        <taxon>Pterioida</taxon>
        <taxon>Pterioidea</taxon>
        <taxon>Pteriidae</taxon>
        <taxon>Pinctada</taxon>
    </lineage>
</organism>
<evidence type="ECO:0000256" key="2">
    <source>
        <dbReference type="ARBA" id="ARBA00022574"/>
    </source>
</evidence>
<dbReference type="PANTHER" id="PTHR16288">
    <property type="entry name" value="WD40 REPEAT PROTEIN 4"/>
    <property type="match status" value="1"/>
</dbReference>
<dbReference type="PANTHER" id="PTHR16288:SF0">
    <property type="entry name" value="TRNA (GUANINE-N(7)-)-METHYLTRANSFERASE NON-CATALYTIC SUBUNIT WDR4"/>
    <property type="match status" value="1"/>
</dbReference>
<comment type="caution">
    <text evidence="7">The sequence shown here is derived from an EMBL/GenBank/DDBJ whole genome shotgun (WGS) entry which is preliminary data.</text>
</comment>
<dbReference type="GO" id="GO:0043527">
    <property type="term" value="C:tRNA methyltransferase complex"/>
    <property type="evidence" value="ECO:0007669"/>
    <property type="project" value="TreeGrafter"/>
</dbReference>
<dbReference type="Proteomes" id="UP001186944">
    <property type="component" value="Unassembled WGS sequence"/>
</dbReference>
<name>A0AA88YF49_PINIB</name>
<dbReference type="InterPro" id="IPR036322">
    <property type="entry name" value="WD40_repeat_dom_sf"/>
</dbReference>
<evidence type="ECO:0000256" key="4">
    <source>
        <dbReference type="ARBA" id="ARBA00022737"/>
    </source>
</evidence>
<keyword evidence="3" id="KW-0819">tRNA processing</keyword>
<evidence type="ECO:0000256" key="1">
    <source>
        <dbReference type="ARBA" id="ARBA00004123"/>
    </source>
</evidence>
<evidence type="ECO:0000313" key="7">
    <source>
        <dbReference type="EMBL" id="KAK3103648.1"/>
    </source>
</evidence>
<dbReference type="GO" id="GO:0036265">
    <property type="term" value="P:RNA (guanine-N7)-methylation"/>
    <property type="evidence" value="ECO:0007669"/>
    <property type="project" value="InterPro"/>
</dbReference>
<keyword evidence="2" id="KW-0853">WD repeat</keyword>
<proteinExistence type="predicted"/>
<dbReference type="EMBL" id="VSWD01000005">
    <property type="protein sequence ID" value="KAK3103648.1"/>
    <property type="molecule type" value="Genomic_DNA"/>
</dbReference>
<evidence type="ECO:0000256" key="6">
    <source>
        <dbReference type="SAM" id="MobiDB-lite"/>
    </source>
</evidence>
<comment type="subcellular location">
    <subcellularLocation>
        <location evidence="1">Nucleus</location>
    </subcellularLocation>
</comment>
<evidence type="ECO:0000313" key="8">
    <source>
        <dbReference type="Proteomes" id="UP001186944"/>
    </source>
</evidence>
<sequence>MEELHFAVSPQEETATRGDSKQRRQQPEETARYTSSIAALCYNDKSQIIDVSAVPTLKTVKGDDNEDDDKAQTKDVVCKNKVLCMAFSRSGKYFAVCDDVKRVLLYQSSEDYRLLSQRSVPKRCSALTFTHDESYVLVADRHGDVYRLSVAKETEEGKLLLGHLSMLLDIVLTRNDQYIVTCDRDEKIRISNYPNAYNIHGYCLQHSE</sequence>
<dbReference type="InterPro" id="IPR015943">
    <property type="entry name" value="WD40/YVTN_repeat-like_dom_sf"/>
</dbReference>
<accession>A0AA88YF49</accession>
<dbReference type="AlphaFoldDB" id="A0AA88YF49"/>
<dbReference type="SUPFAM" id="SSF50978">
    <property type="entry name" value="WD40 repeat-like"/>
    <property type="match status" value="1"/>
</dbReference>
<evidence type="ECO:0000256" key="5">
    <source>
        <dbReference type="ARBA" id="ARBA00023242"/>
    </source>
</evidence>
<dbReference type="Gene3D" id="2.130.10.10">
    <property type="entry name" value="YVTN repeat-like/Quinoprotein amine dehydrogenase"/>
    <property type="match status" value="1"/>
</dbReference>
<keyword evidence="8" id="KW-1185">Reference proteome</keyword>
<keyword evidence="4" id="KW-0677">Repeat</keyword>
<dbReference type="InterPro" id="IPR028884">
    <property type="entry name" value="Trm82"/>
</dbReference>
<gene>
    <name evidence="7" type="ORF">FSP39_020744</name>
</gene>
<dbReference type="GO" id="GO:0005829">
    <property type="term" value="C:cytosol"/>
    <property type="evidence" value="ECO:0007669"/>
    <property type="project" value="TreeGrafter"/>
</dbReference>
<evidence type="ECO:0000256" key="3">
    <source>
        <dbReference type="ARBA" id="ARBA00022694"/>
    </source>
</evidence>
<feature type="region of interest" description="Disordered" evidence="6">
    <location>
        <begin position="1"/>
        <end position="31"/>
    </location>
</feature>
<protein>
    <submittedName>
        <fullName evidence="7">Uncharacterized protein</fullName>
    </submittedName>
</protein>
<keyword evidence="5" id="KW-0539">Nucleus</keyword>
<reference evidence="7" key="1">
    <citation type="submission" date="2019-08" db="EMBL/GenBank/DDBJ databases">
        <title>The improved chromosome-level genome for the pearl oyster Pinctada fucata martensii using PacBio sequencing and Hi-C.</title>
        <authorList>
            <person name="Zheng Z."/>
        </authorList>
    </citation>
    <scope>NUCLEOTIDE SEQUENCE</scope>
    <source>
        <strain evidence="7">ZZ-2019</strain>
        <tissue evidence="7">Adductor muscle</tissue>
    </source>
</reference>
<feature type="compositionally biased region" description="Basic and acidic residues" evidence="6">
    <location>
        <begin position="14"/>
        <end position="31"/>
    </location>
</feature>
<dbReference type="GO" id="GO:0005634">
    <property type="term" value="C:nucleus"/>
    <property type="evidence" value="ECO:0007669"/>
    <property type="project" value="UniProtKB-SubCell"/>
</dbReference>
<dbReference type="GO" id="GO:0006400">
    <property type="term" value="P:tRNA modification"/>
    <property type="evidence" value="ECO:0007669"/>
    <property type="project" value="TreeGrafter"/>
</dbReference>